<evidence type="ECO:0000256" key="1">
    <source>
        <dbReference type="SAM" id="Coils"/>
    </source>
</evidence>
<reference evidence="2 3" key="1">
    <citation type="submission" date="2020-01" db="EMBL/GenBank/DDBJ databases">
        <title>A novel Bacillus sp. from Pasinler.</title>
        <authorList>
            <person name="Adiguzel A."/>
            <person name="Ay H."/>
            <person name="Baltaci M.O."/>
        </authorList>
    </citation>
    <scope>NUCLEOTIDE SEQUENCE [LARGE SCALE GENOMIC DNA]</scope>
    <source>
        <strain evidence="2 3">P1</strain>
    </source>
</reference>
<dbReference type="PANTHER" id="PTHR38664:SF1">
    <property type="entry name" value="SLR0058 PROTEIN"/>
    <property type="match status" value="1"/>
</dbReference>
<keyword evidence="3" id="KW-1185">Reference proteome</keyword>
<keyword evidence="1" id="KW-0175">Coiled coil</keyword>
<dbReference type="Proteomes" id="UP000743899">
    <property type="component" value="Unassembled WGS sequence"/>
</dbReference>
<evidence type="ECO:0000313" key="2">
    <source>
        <dbReference type="EMBL" id="NCU18160.1"/>
    </source>
</evidence>
<dbReference type="PANTHER" id="PTHR38664">
    <property type="entry name" value="SLR0058 PROTEIN"/>
    <property type="match status" value="1"/>
</dbReference>
<dbReference type="RefSeq" id="WP_161920990.1">
    <property type="nucleotide sequence ID" value="NZ_JAACYS010000048.1"/>
</dbReference>
<accession>A0ABX0A9P0</accession>
<gene>
    <name evidence="2" type="ORF">GW534_10575</name>
</gene>
<protein>
    <recommendedName>
        <fullName evidence="4">Polyhydroxyalkanoate synthesis regulator phasin</fullName>
    </recommendedName>
</protein>
<dbReference type="Pfam" id="PF05597">
    <property type="entry name" value="Phasin"/>
    <property type="match status" value="1"/>
</dbReference>
<organism evidence="2 3">
    <name type="scientific">Pallidibacillus pasinlerensis</name>
    <dbReference type="NCBI Taxonomy" id="2703818"/>
    <lineage>
        <taxon>Bacteria</taxon>
        <taxon>Bacillati</taxon>
        <taxon>Bacillota</taxon>
        <taxon>Bacilli</taxon>
        <taxon>Bacillales</taxon>
        <taxon>Bacillaceae</taxon>
        <taxon>Pallidibacillus</taxon>
    </lineage>
</organism>
<evidence type="ECO:0000313" key="3">
    <source>
        <dbReference type="Proteomes" id="UP000743899"/>
    </source>
</evidence>
<sequence length="108" mass="12319">MDLKDFIDRMFTLGIGAAIASKEQLEKLIDELAEKSNVAKEESSDIVDELMKKGKEYQSKFEASVKEKVKQTLKDSDFVTKEEFDALKKRVEELEAQLKAANDNKTEE</sequence>
<evidence type="ECO:0008006" key="4">
    <source>
        <dbReference type="Google" id="ProtNLM"/>
    </source>
</evidence>
<comment type="caution">
    <text evidence="2">The sequence shown here is derived from an EMBL/GenBank/DDBJ whole genome shotgun (WGS) entry which is preliminary data.</text>
</comment>
<feature type="coiled-coil region" evidence="1">
    <location>
        <begin position="15"/>
        <end position="45"/>
    </location>
</feature>
<dbReference type="EMBL" id="JAACYS010000048">
    <property type="protein sequence ID" value="NCU18160.1"/>
    <property type="molecule type" value="Genomic_DNA"/>
</dbReference>
<name>A0ABX0A9P0_9BACI</name>
<proteinExistence type="predicted"/>
<dbReference type="InterPro" id="IPR008769">
    <property type="entry name" value="PhaF_PhaI"/>
</dbReference>